<sequence length="182" mass="19156">MTAISLRPDDAVWSEVPEPEHLDAWLRPHVDAAPAERRGRVVDAALLAARTRLESDASIVLFLDIAHGVVLSALAVYAWDDVPAPGSAEKAAEIGVSAVPTSWDADTHEIELGPWAGWRVTILDDAAGPGPAMTASTAWTVYVLDVAGRCVVAVLAPLPPEAAVLAQHHSEHALATLEIGTT</sequence>
<protein>
    <submittedName>
        <fullName evidence="1">Uncharacterized protein</fullName>
    </submittedName>
</protein>
<name>A0A7W7BNQ6_9MICO</name>
<keyword evidence="2" id="KW-1185">Reference proteome</keyword>
<dbReference type="RefSeq" id="WP_184215183.1">
    <property type="nucleotide sequence ID" value="NZ_JACHMD010000001.1"/>
</dbReference>
<reference evidence="1 2" key="1">
    <citation type="submission" date="2020-08" db="EMBL/GenBank/DDBJ databases">
        <title>Sequencing the genomes of 1000 actinobacteria strains.</title>
        <authorList>
            <person name="Klenk H.-P."/>
        </authorList>
    </citation>
    <scope>NUCLEOTIDE SEQUENCE [LARGE SCALE GENOMIC DNA]</scope>
    <source>
        <strain evidence="1 2">DSM 24947</strain>
    </source>
</reference>
<evidence type="ECO:0000313" key="2">
    <source>
        <dbReference type="Proteomes" id="UP000573729"/>
    </source>
</evidence>
<comment type="caution">
    <text evidence="1">The sequence shown here is derived from an EMBL/GenBank/DDBJ whole genome shotgun (WGS) entry which is preliminary data.</text>
</comment>
<dbReference type="AlphaFoldDB" id="A0A7W7BNQ6"/>
<evidence type="ECO:0000313" key="1">
    <source>
        <dbReference type="EMBL" id="MBB4666010.1"/>
    </source>
</evidence>
<organism evidence="1 2">
    <name type="scientific">Microbacterium marinum</name>
    <dbReference type="NCBI Taxonomy" id="421115"/>
    <lineage>
        <taxon>Bacteria</taxon>
        <taxon>Bacillati</taxon>
        <taxon>Actinomycetota</taxon>
        <taxon>Actinomycetes</taxon>
        <taxon>Micrococcales</taxon>
        <taxon>Microbacteriaceae</taxon>
        <taxon>Microbacterium</taxon>
    </lineage>
</organism>
<accession>A0A7W7BNQ6</accession>
<gene>
    <name evidence="1" type="ORF">BKA24_000719</name>
</gene>
<proteinExistence type="predicted"/>
<dbReference type="Proteomes" id="UP000573729">
    <property type="component" value="Unassembled WGS sequence"/>
</dbReference>
<dbReference type="EMBL" id="JACHMD010000001">
    <property type="protein sequence ID" value="MBB4666010.1"/>
    <property type="molecule type" value="Genomic_DNA"/>
</dbReference>